<accession>A0A644WF18</accession>
<keyword evidence="1" id="KW-0805">Transcription regulation</keyword>
<dbReference type="SUPFAM" id="SSF46785">
    <property type="entry name" value="Winged helix' DNA-binding domain"/>
    <property type="match status" value="1"/>
</dbReference>
<dbReference type="PROSITE" id="PS50042">
    <property type="entry name" value="CNMP_BINDING_3"/>
    <property type="match status" value="1"/>
</dbReference>
<dbReference type="CDD" id="cd00038">
    <property type="entry name" value="CAP_ED"/>
    <property type="match status" value="1"/>
</dbReference>
<comment type="caution">
    <text evidence="6">The sequence shown here is derived from an EMBL/GenBank/DDBJ whole genome shotgun (WGS) entry which is preliminary data.</text>
</comment>
<dbReference type="GO" id="GO:0003677">
    <property type="term" value="F:DNA binding"/>
    <property type="evidence" value="ECO:0007669"/>
    <property type="project" value="UniProtKB-KW"/>
</dbReference>
<dbReference type="InterPro" id="IPR036390">
    <property type="entry name" value="WH_DNA-bd_sf"/>
</dbReference>
<proteinExistence type="predicted"/>
<evidence type="ECO:0000259" key="5">
    <source>
        <dbReference type="PROSITE" id="PS51063"/>
    </source>
</evidence>
<sequence length="368" mass="41833">MNTTDLLERAKELNCLYKVDEILQQIDKDIALAMAQILDAIPDGWRFSDLCEAEIILGDQIFTRPGFHKTELKQSTLIKSYGEIIGEIRVYYIKPIKLEKGIFIPEEMQLLNSIADKIAMFVTLQKLKPTNIEETTGPGDAEYIELLQHDYPGLLEWVKAMGLKKSEAAELLRNPLHFRKGETIGKQGAFTSYFILLAKGSTKSYIEGPANKSYSFMLTLPFEFIGMSSLFGNHYYFSTVALIPSTVFLVEKEKVIKLMVDNPKFNKSMAKWLCDNYKILFHKMSCLSLKQTIGRMAEVILYLSNDVFKSDVIPHYISRKDLAELSGMSNENAVRILSDFKNEQILRDIPEGLQILNKSLLQTISITG</sequence>
<dbReference type="InterPro" id="IPR000595">
    <property type="entry name" value="cNMP-bd_dom"/>
</dbReference>
<dbReference type="AlphaFoldDB" id="A0A644WF18"/>
<dbReference type="InterPro" id="IPR036388">
    <property type="entry name" value="WH-like_DNA-bd_sf"/>
</dbReference>
<evidence type="ECO:0008006" key="7">
    <source>
        <dbReference type="Google" id="ProtNLM"/>
    </source>
</evidence>
<reference evidence="6" key="1">
    <citation type="submission" date="2019-08" db="EMBL/GenBank/DDBJ databases">
        <authorList>
            <person name="Kucharzyk K."/>
            <person name="Murdoch R.W."/>
            <person name="Higgins S."/>
            <person name="Loffler F."/>
        </authorList>
    </citation>
    <scope>NUCLEOTIDE SEQUENCE</scope>
</reference>
<dbReference type="Gene3D" id="1.10.10.10">
    <property type="entry name" value="Winged helix-like DNA-binding domain superfamily/Winged helix DNA-binding domain"/>
    <property type="match status" value="1"/>
</dbReference>
<dbReference type="GO" id="GO:0003700">
    <property type="term" value="F:DNA-binding transcription factor activity"/>
    <property type="evidence" value="ECO:0007669"/>
    <property type="project" value="TreeGrafter"/>
</dbReference>
<feature type="domain" description="HTH crp-type" evidence="5">
    <location>
        <begin position="290"/>
        <end position="359"/>
    </location>
</feature>
<evidence type="ECO:0000259" key="4">
    <source>
        <dbReference type="PROSITE" id="PS50042"/>
    </source>
</evidence>
<evidence type="ECO:0000256" key="3">
    <source>
        <dbReference type="ARBA" id="ARBA00023163"/>
    </source>
</evidence>
<dbReference type="PROSITE" id="PS51063">
    <property type="entry name" value="HTH_CRP_2"/>
    <property type="match status" value="1"/>
</dbReference>
<evidence type="ECO:0000256" key="2">
    <source>
        <dbReference type="ARBA" id="ARBA00023125"/>
    </source>
</evidence>
<dbReference type="Gene3D" id="2.60.120.10">
    <property type="entry name" value="Jelly Rolls"/>
    <property type="match status" value="1"/>
</dbReference>
<organism evidence="6">
    <name type="scientific">bioreactor metagenome</name>
    <dbReference type="NCBI Taxonomy" id="1076179"/>
    <lineage>
        <taxon>unclassified sequences</taxon>
        <taxon>metagenomes</taxon>
        <taxon>ecological metagenomes</taxon>
    </lineage>
</organism>
<evidence type="ECO:0000256" key="1">
    <source>
        <dbReference type="ARBA" id="ARBA00023015"/>
    </source>
</evidence>
<dbReference type="Pfam" id="PF00027">
    <property type="entry name" value="cNMP_binding"/>
    <property type="match status" value="1"/>
</dbReference>
<dbReference type="InterPro" id="IPR050397">
    <property type="entry name" value="Env_Response_Regulators"/>
</dbReference>
<dbReference type="GO" id="GO:0005829">
    <property type="term" value="C:cytosol"/>
    <property type="evidence" value="ECO:0007669"/>
    <property type="project" value="TreeGrafter"/>
</dbReference>
<gene>
    <name evidence="6" type="ORF">SDC9_48609</name>
</gene>
<dbReference type="PANTHER" id="PTHR24567:SF74">
    <property type="entry name" value="HTH-TYPE TRANSCRIPTIONAL REGULATOR ARCR"/>
    <property type="match status" value="1"/>
</dbReference>
<name>A0A644WF18_9ZZZZ</name>
<dbReference type="Pfam" id="PF13545">
    <property type="entry name" value="HTH_Crp_2"/>
    <property type="match status" value="1"/>
</dbReference>
<keyword evidence="3" id="KW-0804">Transcription</keyword>
<keyword evidence="2" id="KW-0238">DNA-binding</keyword>
<dbReference type="EMBL" id="VSSQ01000863">
    <property type="protein sequence ID" value="MPM02362.1"/>
    <property type="molecule type" value="Genomic_DNA"/>
</dbReference>
<dbReference type="PANTHER" id="PTHR24567">
    <property type="entry name" value="CRP FAMILY TRANSCRIPTIONAL REGULATORY PROTEIN"/>
    <property type="match status" value="1"/>
</dbReference>
<feature type="domain" description="Cyclic nucleotide-binding" evidence="4">
    <location>
        <begin position="177"/>
        <end position="269"/>
    </location>
</feature>
<dbReference type="SUPFAM" id="SSF51206">
    <property type="entry name" value="cAMP-binding domain-like"/>
    <property type="match status" value="1"/>
</dbReference>
<dbReference type="InterPro" id="IPR012318">
    <property type="entry name" value="HTH_CRP"/>
</dbReference>
<evidence type="ECO:0000313" key="6">
    <source>
        <dbReference type="EMBL" id="MPM02362.1"/>
    </source>
</evidence>
<protein>
    <recommendedName>
        <fullName evidence="7">Cyclic nucleotide-binding domain-containing protein</fullName>
    </recommendedName>
</protein>
<dbReference type="InterPro" id="IPR014710">
    <property type="entry name" value="RmlC-like_jellyroll"/>
</dbReference>
<dbReference type="InterPro" id="IPR018490">
    <property type="entry name" value="cNMP-bd_dom_sf"/>
</dbReference>